<dbReference type="Proteomes" id="UP000215914">
    <property type="component" value="Unassembled WGS sequence"/>
</dbReference>
<evidence type="ECO:0000313" key="1">
    <source>
        <dbReference type="EMBL" id="KAF5819788.1"/>
    </source>
</evidence>
<keyword evidence="2" id="KW-1185">Reference proteome</keyword>
<organism evidence="1 2">
    <name type="scientific">Helianthus annuus</name>
    <name type="common">Common sunflower</name>
    <dbReference type="NCBI Taxonomy" id="4232"/>
    <lineage>
        <taxon>Eukaryota</taxon>
        <taxon>Viridiplantae</taxon>
        <taxon>Streptophyta</taxon>
        <taxon>Embryophyta</taxon>
        <taxon>Tracheophyta</taxon>
        <taxon>Spermatophyta</taxon>
        <taxon>Magnoliopsida</taxon>
        <taxon>eudicotyledons</taxon>
        <taxon>Gunneridae</taxon>
        <taxon>Pentapetalae</taxon>
        <taxon>asterids</taxon>
        <taxon>campanulids</taxon>
        <taxon>Asterales</taxon>
        <taxon>Asteraceae</taxon>
        <taxon>Asteroideae</taxon>
        <taxon>Heliantheae alliance</taxon>
        <taxon>Heliantheae</taxon>
        <taxon>Helianthus</taxon>
    </lineage>
</organism>
<reference evidence="1" key="1">
    <citation type="journal article" date="2017" name="Nature">
        <title>The sunflower genome provides insights into oil metabolism, flowering and Asterid evolution.</title>
        <authorList>
            <person name="Badouin H."/>
            <person name="Gouzy J."/>
            <person name="Grassa C.J."/>
            <person name="Murat F."/>
            <person name="Staton S.E."/>
            <person name="Cottret L."/>
            <person name="Lelandais-Briere C."/>
            <person name="Owens G.L."/>
            <person name="Carrere S."/>
            <person name="Mayjonade B."/>
            <person name="Legrand L."/>
            <person name="Gill N."/>
            <person name="Kane N.C."/>
            <person name="Bowers J.E."/>
            <person name="Hubner S."/>
            <person name="Bellec A."/>
            <person name="Berard A."/>
            <person name="Berges H."/>
            <person name="Blanchet N."/>
            <person name="Boniface M.C."/>
            <person name="Brunel D."/>
            <person name="Catrice O."/>
            <person name="Chaidir N."/>
            <person name="Claudel C."/>
            <person name="Donnadieu C."/>
            <person name="Faraut T."/>
            <person name="Fievet G."/>
            <person name="Helmstetter N."/>
            <person name="King M."/>
            <person name="Knapp S.J."/>
            <person name="Lai Z."/>
            <person name="Le Paslier M.C."/>
            <person name="Lippi Y."/>
            <person name="Lorenzon L."/>
            <person name="Mandel J.R."/>
            <person name="Marage G."/>
            <person name="Marchand G."/>
            <person name="Marquand E."/>
            <person name="Bret-Mestries E."/>
            <person name="Morien E."/>
            <person name="Nambeesan S."/>
            <person name="Nguyen T."/>
            <person name="Pegot-Espagnet P."/>
            <person name="Pouilly N."/>
            <person name="Raftis F."/>
            <person name="Sallet E."/>
            <person name="Schiex T."/>
            <person name="Thomas J."/>
            <person name="Vandecasteele C."/>
            <person name="Vares D."/>
            <person name="Vear F."/>
            <person name="Vautrin S."/>
            <person name="Crespi M."/>
            <person name="Mangin B."/>
            <person name="Burke J.M."/>
            <person name="Salse J."/>
            <person name="Munos S."/>
            <person name="Vincourt P."/>
            <person name="Rieseberg L.H."/>
            <person name="Langlade N.B."/>
        </authorList>
    </citation>
    <scope>NUCLEOTIDE SEQUENCE</scope>
    <source>
        <tissue evidence="1">Leaves</tissue>
    </source>
</reference>
<protein>
    <submittedName>
        <fullName evidence="1">Uncharacterized protein</fullName>
    </submittedName>
</protein>
<sequence length="73" mass="8576">MSVNPSIGSARRSTLSTLRCRSHCSKNTIITIFFVTKTQIHKLLWFPTFLGRINNKLTFLRLFLLFFRNPNIF</sequence>
<evidence type="ECO:0000313" key="2">
    <source>
        <dbReference type="Proteomes" id="UP000215914"/>
    </source>
</evidence>
<accession>A0A9K3P2D7</accession>
<comment type="caution">
    <text evidence="1">The sequence shown here is derived from an EMBL/GenBank/DDBJ whole genome shotgun (WGS) entry which is preliminary data.</text>
</comment>
<gene>
    <name evidence="1" type="ORF">HanXRQr2_Chr02g0081551</name>
</gene>
<name>A0A9K3P2D7_HELAN</name>
<dbReference type="EMBL" id="MNCJ02000317">
    <property type="protein sequence ID" value="KAF5819788.1"/>
    <property type="molecule type" value="Genomic_DNA"/>
</dbReference>
<reference evidence="1" key="2">
    <citation type="submission" date="2020-06" db="EMBL/GenBank/DDBJ databases">
        <title>Helianthus annuus Genome sequencing and assembly Release 2.</title>
        <authorList>
            <person name="Gouzy J."/>
            <person name="Langlade N."/>
            <person name="Munos S."/>
        </authorList>
    </citation>
    <scope>NUCLEOTIDE SEQUENCE</scope>
    <source>
        <tissue evidence="1">Leaves</tissue>
    </source>
</reference>
<proteinExistence type="predicted"/>
<dbReference type="AlphaFoldDB" id="A0A9K3P2D7"/>
<dbReference type="Gramene" id="mRNA:HanXRQr2_Chr02g0081551">
    <property type="protein sequence ID" value="CDS:HanXRQr2_Chr02g0081551.1"/>
    <property type="gene ID" value="HanXRQr2_Chr02g0081551"/>
</dbReference>